<dbReference type="SUPFAM" id="SSF53098">
    <property type="entry name" value="Ribonuclease H-like"/>
    <property type="match status" value="1"/>
</dbReference>
<name>A0A843TUG4_COLES</name>
<dbReference type="Proteomes" id="UP000652761">
    <property type="component" value="Unassembled WGS sequence"/>
</dbReference>
<dbReference type="InterPro" id="IPR012337">
    <property type="entry name" value="RNaseH-like_sf"/>
</dbReference>
<reference evidence="1" key="1">
    <citation type="submission" date="2017-07" db="EMBL/GenBank/DDBJ databases">
        <title>Taro Niue Genome Assembly and Annotation.</title>
        <authorList>
            <person name="Atibalentja N."/>
            <person name="Keating K."/>
            <person name="Fields C.J."/>
        </authorList>
    </citation>
    <scope>NUCLEOTIDE SEQUENCE</scope>
    <source>
        <strain evidence="1">Niue_2</strain>
        <tissue evidence="1">Leaf</tissue>
    </source>
</reference>
<proteinExistence type="predicted"/>
<gene>
    <name evidence="1" type="ORF">Taro_007546</name>
</gene>
<comment type="caution">
    <text evidence="1">The sequence shown here is derived from an EMBL/GenBank/DDBJ whole genome shotgun (WGS) entry which is preliminary data.</text>
</comment>
<sequence length="139" mass="16669">MYHKTLRAYIDKGNVDSQMDYLECCHVIEDREFWDKVACYLKVVTPLVKVFRMVDDDDKNDMGYLYKAMDRAEMELRQSLPRDYKKWWKIIDHRWENTLHRDLHVADSRPITPRMVKPPPSSRRTISEIYMIERASAAA</sequence>
<dbReference type="EMBL" id="NMUH01000239">
    <property type="protein sequence ID" value="MQL75178.1"/>
    <property type="molecule type" value="Genomic_DNA"/>
</dbReference>
<dbReference type="OrthoDB" id="997896at2759"/>
<dbReference type="AlphaFoldDB" id="A0A843TUG4"/>
<organism evidence="1 2">
    <name type="scientific">Colocasia esculenta</name>
    <name type="common">Wild taro</name>
    <name type="synonym">Arum esculentum</name>
    <dbReference type="NCBI Taxonomy" id="4460"/>
    <lineage>
        <taxon>Eukaryota</taxon>
        <taxon>Viridiplantae</taxon>
        <taxon>Streptophyta</taxon>
        <taxon>Embryophyta</taxon>
        <taxon>Tracheophyta</taxon>
        <taxon>Spermatophyta</taxon>
        <taxon>Magnoliopsida</taxon>
        <taxon>Liliopsida</taxon>
        <taxon>Araceae</taxon>
        <taxon>Aroideae</taxon>
        <taxon>Colocasieae</taxon>
        <taxon>Colocasia</taxon>
    </lineage>
</organism>
<keyword evidence="2" id="KW-1185">Reference proteome</keyword>
<evidence type="ECO:0000313" key="2">
    <source>
        <dbReference type="Proteomes" id="UP000652761"/>
    </source>
</evidence>
<accession>A0A843TUG4</accession>
<evidence type="ECO:0000313" key="1">
    <source>
        <dbReference type="EMBL" id="MQL75178.1"/>
    </source>
</evidence>
<protein>
    <submittedName>
        <fullName evidence="1">Uncharacterized protein</fullName>
    </submittedName>
</protein>